<name>A0AAD1TJN5_PELCU</name>
<evidence type="ECO:0000313" key="3">
    <source>
        <dbReference type="Proteomes" id="UP001295444"/>
    </source>
</evidence>
<gene>
    <name evidence="2" type="ORF">PECUL_23A023369</name>
</gene>
<feature type="region of interest" description="Disordered" evidence="1">
    <location>
        <begin position="21"/>
        <end position="48"/>
    </location>
</feature>
<dbReference type="InterPro" id="IPR031521">
    <property type="entry name" value="DUF4695"/>
</dbReference>
<reference evidence="2" key="1">
    <citation type="submission" date="2022-03" db="EMBL/GenBank/DDBJ databases">
        <authorList>
            <person name="Alioto T."/>
            <person name="Alioto T."/>
            <person name="Gomez Garrido J."/>
        </authorList>
    </citation>
    <scope>NUCLEOTIDE SEQUENCE</scope>
</reference>
<dbReference type="PANTHER" id="PTHR40250">
    <property type="entry name" value="CHROMOSOME 11 OPEN READING FRAME 96"/>
    <property type="match status" value="1"/>
</dbReference>
<keyword evidence="3" id="KW-1185">Reference proteome</keyword>
<organism evidence="2 3">
    <name type="scientific">Pelobates cultripes</name>
    <name type="common">Western spadefoot toad</name>
    <dbReference type="NCBI Taxonomy" id="61616"/>
    <lineage>
        <taxon>Eukaryota</taxon>
        <taxon>Metazoa</taxon>
        <taxon>Chordata</taxon>
        <taxon>Craniata</taxon>
        <taxon>Vertebrata</taxon>
        <taxon>Euteleostomi</taxon>
        <taxon>Amphibia</taxon>
        <taxon>Batrachia</taxon>
        <taxon>Anura</taxon>
        <taxon>Pelobatoidea</taxon>
        <taxon>Pelobatidae</taxon>
        <taxon>Pelobates</taxon>
    </lineage>
</organism>
<dbReference type="AlphaFoldDB" id="A0AAD1TJN5"/>
<evidence type="ECO:0000256" key="1">
    <source>
        <dbReference type="SAM" id="MobiDB-lite"/>
    </source>
</evidence>
<sequence>MADNQGEDHFSSYQEAMSQGTFLYEDFPQSPASSGPLRRNRQNRMRIQPLSFKEIQEVAEEGLSPNEEEKARRSFLQSLEALRRGSHHLYLQKDKDVSSYRPSLD</sequence>
<dbReference type="Pfam" id="PF15766">
    <property type="entry name" value="DUF4695"/>
    <property type="match status" value="1"/>
</dbReference>
<evidence type="ECO:0000313" key="2">
    <source>
        <dbReference type="EMBL" id="CAH2325750.1"/>
    </source>
</evidence>
<proteinExistence type="predicted"/>
<dbReference type="PANTHER" id="PTHR40250:SF1">
    <property type="entry name" value="SI:CH1073-281M9.1"/>
    <property type="match status" value="1"/>
</dbReference>
<accession>A0AAD1TJN5</accession>
<protein>
    <submittedName>
        <fullName evidence="2">Uncharacterized protein</fullName>
    </submittedName>
</protein>
<dbReference type="Proteomes" id="UP001295444">
    <property type="component" value="Chromosome 12"/>
</dbReference>
<dbReference type="EMBL" id="OW240923">
    <property type="protein sequence ID" value="CAH2325750.1"/>
    <property type="molecule type" value="Genomic_DNA"/>
</dbReference>